<dbReference type="EMBL" id="KN733362">
    <property type="protein sequence ID" value="KIH58234.1"/>
    <property type="molecule type" value="Genomic_DNA"/>
</dbReference>
<dbReference type="InterPro" id="IPR005995">
    <property type="entry name" value="Pgm_bpd_ind"/>
</dbReference>
<keyword evidence="3" id="KW-1185">Reference proteome</keyword>
<dbReference type="GO" id="GO:0004619">
    <property type="term" value="F:phosphoglycerate mutase activity"/>
    <property type="evidence" value="ECO:0007669"/>
    <property type="project" value="InterPro"/>
</dbReference>
<gene>
    <name evidence="2" type="ORF">ANCDUO_11562</name>
</gene>
<name>A0A0C2GH85_9BILA</name>
<feature type="non-terminal residue" evidence="2">
    <location>
        <position position="85"/>
    </location>
</feature>
<dbReference type="AlphaFoldDB" id="A0A0C2GH85"/>
<dbReference type="PANTHER" id="PTHR31637">
    <property type="entry name" value="2,3-BISPHOSPHOGLYCERATE-INDEPENDENT PHOSPHOGLYCERATE MUTASE"/>
    <property type="match status" value="1"/>
</dbReference>
<dbReference type="Pfam" id="PF01676">
    <property type="entry name" value="Metalloenzyme"/>
    <property type="match status" value="1"/>
</dbReference>
<dbReference type="PANTHER" id="PTHR31637:SF0">
    <property type="entry name" value="2,3-BISPHOSPHOGLYCERATE-INDEPENDENT PHOSPHOGLYCERATE MUTASE"/>
    <property type="match status" value="1"/>
</dbReference>
<accession>A0A0C2GH85</accession>
<dbReference type="GO" id="GO:0030145">
    <property type="term" value="F:manganese ion binding"/>
    <property type="evidence" value="ECO:0007669"/>
    <property type="project" value="TreeGrafter"/>
</dbReference>
<dbReference type="Proteomes" id="UP000054047">
    <property type="component" value="Unassembled WGS sequence"/>
</dbReference>
<dbReference type="OrthoDB" id="1886626at2759"/>
<evidence type="ECO:0000313" key="3">
    <source>
        <dbReference type="Proteomes" id="UP000054047"/>
    </source>
</evidence>
<dbReference type="InterPro" id="IPR006124">
    <property type="entry name" value="Metalloenzyme"/>
</dbReference>
<dbReference type="InterPro" id="IPR017850">
    <property type="entry name" value="Alkaline_phosphatase_core_sf"/>
</dbReference>
<proteinExistence type="predicted"/>
<protein>
    <recommendedName>
        <fullName evidence="1">Metalloenzyme domain-containing protein</fullName>
    </recommendedName>
</protein>
<evidence type="ECO:0000313" key="2">
    <source>
        <dbReference type="EMBL" id="KIH58234.1"/>
    </source>
</evidence>
<dbReference type="Gene3D" id="3.40.720.10">
    <property type="entry name" value="Alkaline Phosphatase, subunit A"/>
    <property type="match status" value="1"/>
</dbReference>
<reference evidence="2 3" key="1">
    <citation type="submission" date="2013-12" db="EMBL/GenBank/DDBJ databases">
        <title>Draft genome of the parsitic nematode Ancylostoma duodenale.</title>
        <authorList>
            <person name="Mitreva M."/>
        </authorList>
    </citation>
    <scope>NUCLEOTIDE SEQUENCE [LARGE SCALE GENOMIC DNA]</scope>
    <source>
        <strain evidence="2 3">Zhejiang</strain>
    </source>
</reference>
<sequence length="85" mass="9365">MEKLRYVQRFYAYYFLNSRGGMAKVANRVCLIVIDGWGLSEESNGNAIKNANTPVMDGLCSGNWTQIEAHGLHVGLPEGLMGNSE</sequence>
<organism evidence="2 3">
    <name type="scientific">Ancylostoma duodenale</name>
    <dbReference type="NCBI Taxonomy" id="51022"/>
    <lineage>
        <taxon>Eukaryota</taxon>
        <taxon>Metazoa</taxon>
        <taxon>Ecdysozoa</taxon>
        <taxon>Nematoda</taxon>
        <taxon>Chromadorea</taxon>
        <taxon>Rhabditida</taxon>
        <taxon>Rhabditina</taxon>
        <taxon>Rhabditomorpha</taxon>
        <taxon>Strongyloidea</taxon>
        <taxon>Ancylostomatidae</taxon>
        <taxon>Ancylostomatinae</taxon>
        <taxon>Ancylostoma</taxon>
    </lineage>
</organism>
<evidence type="ECO:0000259" key="1">
    <source>
        <dbReference type="Pfam" id="PF01676"/>
    </source>
</evidence>
<dbReference type="GO" id="GO:0006007">
    <property type="term" value="P:glucose catabolic process"/>
    <property type="evidence" value="ECO:0007669"/>
    <property type="project" value="InterPro"/>
</dbReference>
<dbReference type="SUPFAM" id="SSF53649">
    <property type="entry name" value="Alkaline phosphatase-like"/>
    <property type="match status" value="1"/>
</dbReference>
<feature type="domain" description="Metalloenzyme" evidence="1">
    <location>
        <begin position="28"/>
        <end position="85"/>
    </location>
</feature>